<dbReference type="GO" id="GO:0005506">
    <property type="term" value="F:iron ion binding"/>
    <property type="evidence" value="ECO:0007669"/>
    <property type="project" value="InterPro"/>
</dbReference>
<dbReference type="Pfam" id="PF00067">
    <property type="entry name" value="p450"/>
    <property type="match status" value="1"/>
</dbReference>
<organism evidence="3">
    <name type="scientific">Streptomyces sp. SID14436</name>
    <dbReference type="NCBI Taxonomy" id="2706070"/>
    <lineage>
        <taxon>Bacteria</taxon>
        <taxon>Bacillati</taxon>
        <taxon>Actinomycetota</taxon>
        <taxon>Actinomycetes</taxon>
        <taxon>Kitasatosporales</taxon>
        <taxon>Streptomycetaceae</taxon>
        <taxon>Streptomyces</taxon>
    </lineage>
</organism>
<dbReference type="InterPro" id="IPR017972">
    <property type="entry name" value="Cyt_P450_CS"/>
</dbReference>
<keyword evidence="2" id="KW-0349">Heme</keyword>
<name>A0A6G3R1X5_9ACTN</name>
<dbReference type="PANTHER" id="PTHR46696:SF1">
    <property type="entry name" value="CYTOCHROME P450 YJIB-RELATED"/>
    <property type="match status" value="1"/>
</dbReference>
<gene>
    <name evidence="3" type="ORF">G3I53_26135</name>
</gene>
<dbReference type="PROSITE" id="PS00086">
    <property type="entry name" value="CYTOCHROME_P450"/>
    <property type="match status" value="1"/>
</dbReference>
<comment type="similarity">
    <text evidence="1 2">Belongs to the cytochrome P450 family.</text>
</comment>
<dbReference type="PRINTS" id="PR00359">
    <property type="entry name" value="BP450"/>
</dbReference>
<dbReference type="SUPFAM" id="SSF48264">
    <property type="entry name" value="Cytochrome P450"/>
    <property type="match status" value="1"/>
</dbReference>
<dbReference type="InterPro" id="IPR001128">
    <property type="entry name" value="Cyt_P450"/>
</dbReference>
<dbReference type="InterPro" id="IPR036396">
    <property type="entry name" value="Cyt_P450_sf"/>
</dbReference>
<evidence type="ECO:0000256" key="1">
    <source>
        <dbReference type="ARBA" id="ARBA00010617"/>
    </source>
</evidence>
<dbReference type="Gene3D" id="1.10.630.10">
    <property type="entry name" value="Cytochrome P450"/>
    <property type="match status" value="1"/>
</dbReference>
<dbReference type="GO" id="GO:0016705">
    <property type="term" value="F:oxidoreductase activity, acting on paired donors, with incorporation or reduction of molecular oxygen"/>
    <property type="evidence" value="ECO:0007669"/>
    <property type="project" value="InterPro"/>
</dbReference>
<dbReference type="InterPro" id="IPR002397">
    <property type="entry name" value="Cyt_P450_B"/>
</dbReference>
<proteinExistence type="inferred from homology"/>
<evidence type="ECO:0000313" key="3">
    <source>
        <dbReference type="EMBL" id="NEA89430.1"/>
    </source>
</evidence>
<keyword evidence="2" id="KW-0503">Monooxygenase</keyword>
<accession>A0A6G3R1X5</accession>
<evidence type="ECO:0000256" key="2">
    <source>
        <dbReference type="RuleBase" id="RU000461"/>
    </source>
</evidence>
<dbReference type="PANTHER" id="PTHR46696">
    <property type="entry name" value="P450, PUTATIVE (EUROFUNG)-RELATED"/>
    <property type="match status" value="1"/>
</dbReference>
<protein>
    <submittedName>
        <fullName evidence="3">Cytochrome P450</fullName>
    </submittedName>
</protein>
<dbReference type="RefSeq" id="WP_164336761.1">
    <property type="nucleotide sequence ID" value="NZ_JAAGMD010000725.1"/>
</dbReference>
<keyword evidence="2" id="KW-0408">Iron</keyword>
<dbReference type="GO" id="GO:0004497">
    <property type="term" value="F:monooxygenase activity"/>
    <property type="evidence" value="ECO:0007669"/>
    <property type="project" value="UniProtKB-KW"/>
</dbReference>
<dbReference type="AlphaFoldDB" id="A0A6G3R1X5"/>
<sequence>MRLTRPTGREPIDLHAVDLADATLYSDGDPHAVWHVMREQAPVMWQSWRSSGFWSVTRHADVAFVLREHATFTSERGTLLHSLGEDDPAGGRQLSLIDPPWHAALRVPLQQALGSRPVEQYIPDIRFRVRELIAPGIDGEPFDLAKATAELPIAVFGTQMGLPKEDWPDLARLARMAVAPDEDAYRLPQGATATMNRAHREIYAYFHDLTRTRRNSNGEDLLSLLMAIETDGEPLDVPTVMANCYLLLIGATVSLAHVPPAAVLELIRSDQYERWRTRPDLLDSGIEEALRWATPASHVMRHATRDVDLGGALIRAGDPVVSWLGSANRDKEAFEQPYDFRIDRTPNRHLTFGSGPHFCVGFGVTRSTLRVVFEELFTHFESFEAAGDPVHVRSNLVAGMTSAPVVGVRARSARLEGDRVG</sequence>
<dbReference type="EMBL" id="JAAGMD010000725">
    <property type="protein sequence ID" value="NEA89430.1"/>
    <property type="molecule type" value="Genomic_DNA"/>
</dbReference>
<keyword evidence="2" id="KW-0560">Oxidoreductase</keyword>
<keyword evidence="2" id="KW-0479">Metal-binding</keyword>
<dbReference type="GO" id="GO:0020037">
    <property type="term" value="F:heme binding"/>
    <property type="evidence" value="ECO:0007669"/>
    <property type="project" value="InterPro"/>
</dbReference>
<reference evidence="3" key="1">
    <citation type="submission" date="2020-01" db="EMBL/GenBank/DDBJ databases">
        <title>Insect and environment-associated Actinomycetes.</title>
        <authorList>
            <person name="Currrie C."/>
            <person name="Chevrette M."/>
            <person name="Carlson C."/>
            <person name="Stubbendieck R."/>
            <person name="Wendt-Pienkowski E."/>
        </authorList>
    </citation>
    <scope>NUCLEOTIDE SEQUENCE</scope>
    <source>
        <strain evidence="3">SID14436</strain>
    </source>
</reference>
<comment type="caution">
    <text evidence="3">The sequence shown here is derived from an EMBL/GenBank/DDBJ whole genome shotgun (WGS) entry which is preliminary data.</text>
</comment>